<proteinExistence type="predicted"/>
<dbReference type="Proteomes" id="UP001595075">
    <property type="component" value="Unassembled WGS sequence"/>
</dbReference>
<evidence type="ECO:0000313" key="2">
    <source>
        <dbReference type="Proteomes" id="UP001595075"/>
    </source>
</evidence>
<evidence type="ECO:0000313" key="1">
    <source>
        <dbReference type="EMBL" id="KAL2061581.1"/>
    </source>
</evidence>
<gene>
    <name evidence="1" type="ORF">VTL71DRAFT_6958</name>
</gene>
<comment type="caution">
    <text evidence="1">The sequence shown here is derived from an EMBL/GenBank/DDBJ whole genome shotgun (WGS) entry which is preliminary data.</text>
</comment>
<dbReference type="EMBL" id="JAZHXI010000018">
    <property type="protein sequence ID" value="KAL2061581.1"/>
    <property type="molecule type" value="Genomic_DNA"/>
</dbReference>
<protein>
    <submittedName>
        <fullName evidence="1">Uncharacterized protein</fullName>
    </submittedName>
</protein>
<reference evidence="1 2" key="1">
    <citation type="journal article" date="2024" name="Commun. Biol.">
        <title>Comparative genomic analysis of thermophilic fungi reveals convergent evolutionary adaptations and gene losses.</title>
        <authorList>
            <person name="Steindorff A.S."/>
            <person name="Aguilar-Pontes M.V."/>
            <person name="Robinson A.J."/>
            <person name="Andreopoulos B."/>
            <person name="LaButti K."/>
            <person name="Kuo A."/>
            <person name="Mondo S."/>
            <person name="Riley R."/>
            <person name="Otillar R."/>
            <person name="Haridas S."/>
            <person name="Lipzen A."/>
            <person name="Grimwood J."/>
            <person name="Schmutz J."/>
            <person name="Clum A."/>
            <person name="Reid I.D."/>
            <person name="Moisan M.C."/>
            <person name="Butler G."/>
            <person name="Nguyen T.T.M."/>
            <person name="Dewar K."/>
            <person name="Conant G."/>
            <person name="Drula E."/>
            <person name="Henrissat B."/>
            <person name="Hansel C."/>
            <person name="Singer S."/>
            <person name="Hutchinson M.I."/>
            <person name="de Vries R.P."/>
            <person name="Natvig D.O."/>
            <person name="Powell A.J."/>
            <person name="Tsang A."/>
            <person name="Grigoriev I.V."/>
        </authorList>
    </citation>
    <scope>NUCLEOTIDE SEQUENCE [LARGE SCALE GENOMIC DNA]</scope>
    <source>
        <strain evidence="1 2">CBS 494.80</strain>
    </source>
</reference>
<keyword evidence="2" id="KW-1185">Reference proteome</keyword>
<accession>A0ABR4BWH4</accession>
<organism evidence="1 2">
    <name type="scientific">Oculimacula yallundae</name>
    <dbReference type="NCBI Taxonomy" id="86028"/>
    <lineage>
        <taxon>Eukaryota</taxon>
        <taxon>Fungi</taxon>
        <taxon>Dikarya</taxon>
        <taxon>Ascomycota</taxon>
        <taxon>Pezizomycotina</taxon>
        <taxon>Leotiomycetes</taxon>
        <taxon>Helotiales</taxon>
        <taxon>Ploettnerulaceae</taxon>
        <taxon>Oculimacula</taxon>
    </lineage>
</organism>
<sequence>MIGKNTLYVGVRIIRKEWFPLDELFLSDASVRLANCSCQTCFEWKSSRDEGIKCGTLSKPYGMINPETPGPTVSIGCVRKTKKTIEPGQEWRYEPLDMKKVNGVKYEKTKSHIRSLAS</sequence>
<name>A0ABR4BWH4_9HELO</name>